<dbReference type="RefSeq" id="WP_251222517.1">
    <property type="nucleotide sequence ID" value="NZ_JAMBOL010000003.1"/>
</dbReference>
<evidence type="ECO:0000313" key="1">
    <source>
        <dbReference type="EMBL" id="MCM3713724.1"/>
    </source>
</evidence>
<proteinExistence type="predicted"/>
<dbReference type="AlphaFoldDB" id="A0A9X2DMT7"/>
<sequence>MSYLEAEKLEKIKNALERIKFGSVLLTIHDGQLTQIDATEKVRFPQKKSSQPKKY</sequence>
<name>A0A9X2DMT7_9BACI</name>
<evidence type="ECO:0000313" key="2">
    <source>
        <dbReference type="Proteomes" id="UP001139179"/>
    </source>
</evidence>
<gene>
    <name evidence="1" type="ORF">M3202_06470</name>
</gene>
<dbReference type="Proteomes" id="UP001139179">
    <property type="component" value="Unassembled WGS sequence"/>
</dbReference>
<dbReference type="EMBL" id="JAMBOL010000003">
    <property type="protein sequence ID" value="MCM3713724.1"/>
    <property type="molecule type" value="Genomic_DNA"/>
</dbReference>
<reference evidence="1" key="1">
    <citation type="submission" date="2022-05" db="EMBL/GenBank/DDBJ databases">
        <title>Comparative Genomics of Spacecraft Associated Microbes.</title>
        <authorList>
            <person name="Tran M.T."/>
            <person name="Wright A."/>
            <person name="Seuylemezian A."/>
            <person name="Eisen J."/>
            <person name="Coil D."/>
        </authorList>
    </citation>
    <scope>NUCLEOTIDE SEQUENCE</scope>
    <source>
        <strain evidence="1">214.1.1</strain>
    </source>
</reference>
<dbReference type="InterPro" id="IPR018743">
    <property type="entry name" value="DUF2292"/>
</dbReference>
<protein>
    <submittedName>
        <fullName evidence="1">YezD family protein</fullName>
    </submittedName>
</protein>
<comment type="caution">
    <text evidence="1">The sequence shown here is derived from an EMBL/GenBank/DDBJ whole genome shotgun (WGS) entry which is preliminary data.</text>
</comment>
<accession>A0A9X2DMT7</accession>
<keyword evidence="2" id="KW-1185">Reference proteome</keyword>
<dbReference type="Pfam" id="PF10055">
    <property type="entry name" value="DUF2292"/>
    <property type="match status" value="1"/>
</dbReference>
<organism evidence="1 2">
    <name type="scientific">Halalkalibacter oceani</name>
    <dbReference type="NCBI Taxonomy" id="1653776"/>
    <lineage>
        <taxon>Bacteria</taxon>
        <taxon>Bacillati</taxon>
        <taxon>Bacillota</taxon>
        <taxon>Bacilli</taxon>
        <taxon>Bacillales</taxon>
        <taxon>Bacillaceae</taxon>
        <taxon>Halalkalibacter</taxon>
    </lineage>
</organism>